<dbReference type="PANTHER" id="PTHR36102:SF1">
    <property type="entry name" value="YDR124W-LIKE HELICAL BUNDLE DOMAIN-CONTAINING PROTEIN"/>
    <property type="match status" value="1"/>
</dbReference>
<sequence length="592" mass="65239">MQQARLMLDPIKQEHERDESDIFLDQPAKDEYAGAEHAVLLEKPSSCNSRSGVTSPRAKPGRSSRRSKGRKRPDGRAAEQLGAGKRARSSSPTVSQADEDEDDDAEQSDKDRPKSFHFFIADTDKFAMAYTLRLEQLQQLICKMMLKSWIKVVEPKKQAKYPYNTQKIKRSQKQARTSNAEPEMPQKIPPWWPIDGVRHIEPDHLLKEERLKLGVHLLRIGHPGQMFDPGDAAPYWTDKLEDSTRDCNLQTEEGERGVEKGAVRGSLLKTLYDFARMEESYLRGEMDADTLVSVTDLKKNPYQAQRARTSAGAKDSPVKRQASLSPTEPDEDPELLFSTAQLGLRDNGAALEFEQETNGICFGNLRTFDPPESLRGGAEPEVGLVRSFDSSAAYDNPYAGGQSLSVSRAYDDPLPARAMAQQMYGYDVKGGHQPCGLPSPYYAVERQPTYSGQPSPNPYGAWQVPAQPSLNVAPTSAAPFAAMQESGYGQSSLAVTCPFPGQIEYSYTPVQMLSPNDNYPFDAMSNLGISSSTTCAPRGLAYPGMVDLMGVKGQSLAPTGHMDSPFRTGSLSRPSDSQTPHGLPDPVLRPPF</sequence>
<reference evidence="4" key="1">
    <citation type="submission" date="2012-06" db="EMBL/GenBank/DDBJ databases">
        <title>The genome sequence of Coniosporium apollinis CBS 100218.</title>
        <authorList>
            <consortium name="The Broad Institute Genome Sequencing Platform"/>
            <person name="Cuomo C."/>
            <person name="Gorbushina A."/>
            <person name="Noack S."/>
            <person name="Walker B."/>
            <person name="Young S.K."/>
            <person name="Zeng Q."/>
            <person name="Gargeya S."/>
            <person name="Fitzgerald M."/>
            <person name="Haas B."/>
            <person name="Abouelleil A."/>
            <person name="Alvarado L."/>
            <person name="Arachchi H.M."/>
            <person name="Berlin A.M."/>
            <person name="Chapman S.B."/>
            <person name="Goldberg J."/>
            <person name="Griggs A."/>
            <person name="Gujja S."/>
            <person name="Hansen M."/>
            <person name="Howarth C."/>
            <person name="Imamovic A."/>
            <person name="Larimer J."/>
            <person name="McCowan C."/>
            <person name="Montmayeur A."/>
            <person name="Murphy C."/>
            <person name="Neiman D."/>
            <person name="Pearson M."/>
            <person name="Priest M."/>
            <person name="Roberts A."/>
            <person name="Saif S."/>
            <person name="Shea T."/>
            <person name="Sisk P."/>
            <person name="Sykes S."/>
            <person name="Wortman J."/>
            <person name="Nusbaum C."/>
            <person name="Birren B."/>
        </authorList>
    </citation>
    <scope>NUCLEOTIDE SEQUENCE [LARGE SCALE GENOMIC DNA]</scope>
    <source>
        <strain evidence="4">CBS 100218</strain>
    </source>
</reference>
<evidence type="ECO:0000256" key="1">
    <source>
        <dbReference type="SAM" id="MobiDB-lite"/>
    </source>
</evidence>
<evidence type="ECO:0000313" key="4">
    <source>
        <dbReference type="Proteomes" id="UP000016924"/>
    </source>
</evidence>
<dbReference type="InterPro" id="IPR021264">
    <property type="entry name" value="AFUB_079030/YDR124W-like"/>
</dbReference>
<feature type="compositionally biased region" description="Acidic residues" evidence="1">
    <location>
        <begin position="97"/>
        <end position="106"/>
    </location>
</feature>
<dbReference type="OrthoDB" id="5338458at2759"/>
<accession>R7YVZ4</accession>
<dbReference type="eggNOG" id="ENOG502S0ES">
    <property type="taxonomic scope" value="Eukaryota"/>
</dbReference>
<dbReference type="EMBL" id="JH767577">
    <property type="protein sequence ID" value="EON66018.1"/>
    <property type="molecule type" value="Genomic_DNA"/>
</dbReference>
<evidence type="ECO:0000259" key="2">
    <source>
        <dbReference type="Pfam" id="PF11001"/>
    </source>
</evidence>
<dbReference type="HOGENOM" id="CLU_460794_0_0_1"/>
<feature type="compositionally biased region" description="Polar residues" evidence="1">
    <location>
        <begin position="567"/>
        <end position="580"/>
    </location>
</feature>
<feature type="compositionally biased region" description="Basic residues" evidence="1">
    <location>
        <begin position="59"/>
        <end position="71"/>
    </location>
</feature>
<dbReference type="GeneID" id="19902572"/>
<feature type="region of interest" description="Disordered" evidence="1">
    <location>
        <begin position="306"/>
        <end position="334"/>
    </location>
</feature>
<name>R7YVZ4_CONA1</name>
<dbReference type="RefSeq" id="XP_007781335.1">
    <property type="nucleotide sequence ID" value="XM_007783145.1"/>
</dbReference>
<feature type="region of interest" description="Disordered" evidence="1">
    <location>
        <begin position="167"/>
        <end position="188"/>
    </location>
</feature>
<feature type="compositionally biased region" description="Polar residues" evidence="1">
    <location>
        <begin position="45"/>
        <end position="54"/>
    </location>
</feature>
<gene>
    <name evidence="3" type="ORF">W97_05261</name>
</gene>
<feature type="region of interest" description="Disordered" evidence="1">
    <location>
        <begin position="556"/>
        <end position="592"/>
    </location>
</feature>
<feature type="domain" description="Subtelomeric hrmA-associated cluster protein AFUB-079030/YDR124W-like helical bundle" evidence="2">
    <location>
        <begin position="120"/>
        <end position="273"/>
    </location>
</feature>
<dbReference type="STRING" id="1168221.R7YVZ4"/>
<dbReference type="InterPro" id="IPR047092">
    <property type="entry name" value="AFUB_07903/YDR124W-like_hel"/>
</dbReference>
<feature type="compositionally biased region" description="Basic and acidic residues" evidence="1">
    <location>
        <begin position="11"/>
        <end position="20"/>
    </location>
</feature>
<protein>
    <recommendedName>
        <fullName evidence="2">Subtelomeric hrmA-associated cluster protein AFUB-079030/YDR124W-like helical bundle domain-containing protein</fullName>
    </recommendedName>
</protein>
<keyword evidence="4" id="KW-1185">Reference proteome</keyword>
<dbReference type="AlphaFoldDB" id="R7YVZ4"/>
<feature type="region of interest" description="Disordered" evidence="1">
    <location>
        <begin position="1"/>
        <end position="111"/>
    </location>
</feature>
<organism evidence="3 4">
    <name type="scientific">Coniosporium apollinis (strain CBS 100218)</name>
    <name type="common">Rock-inhabiting black yeast</name>
    <dbReference type="NCBI Taxonomy" id="1168221"/>
    <lineage>
        <taxon>Eukaryota</taxon>
        <taxon>Fungi</taxon>
        <taxon>Dikarya</taxon>
        <taxon>Ascomycota</taxon>
        <taxon>Pezizomycotina</taxon>
        <taxon>Dothideomycetes</taxon>
        <taxon>Dothideomycetes incertae sedis</taxon>
        <taxon>Coniosporium</taxon>
    </lineage>
</organism>
<dbReference type="Pfam" id="PF11001">
    <property type="entry name" value="AFUB_07903_YDR124W_hel"/>
    <property type="match status" value="1"/>
</dbReference>
<dbReference type="Proteomes" id="UP000016924">
    <property type="component" value="Unassembled WGS sequence"/>
</dbReference>
<proteinExistence type="predicted"/>
<evidence type="ECO:0000313" key="3">
    <source>
        <dbReference type="EMBL" id="EON66018.1"/>
    </source>
</evidence>
<dbReference type="PANTHER" id="PTHR36102">
    <property type="entry name" value="CHROMOSOME 10, WHOLE GENOME SHOTGUN SEQUENCE"/>
    <property type="match status" value="1"/>
</dbReference>